<protein>
    <submittedName>
        <fullName evidence="6">Sugar ABC transporter ATP-binding protein</fullName>
    </submittedName>
</protein>
<dbReference type="PANTHER" id="PTHR43790">
    <property type="entry name" value="CARBOHYDRATE TRANSPORT ATP-BINDING PROTEIN MG119-RELATED"/>
    <property type="match status" value="1"/>
</dbReference>
<dbReference type="PROSITE" id="PS50893">
    <property type="entry name" value="ABC_TRANSPORTER_2"/>
    <property type="match status" value="2"/>
</dbReference>
<dbReference type="InterPro" id="IPR050107">
    <property type="entry name" value="ABC_carbohydrate_import_ATPase"/>
</dbReference>
<evidence type="ECO:0000313" key="6">
    <source>
        <dbReference type="EMBL" id="XBM50032.1"/>
    </source>
</evidence>
<evidence type="ECO:0000259" key="5">
    <source>
        <dbReference type="PROSITE" id="PS50893"/>
    </source>
</evidence>
<dbReference type="InterPro" id="IPR027417">
    <property type="entry name" value="P-loop_NTPase"/>
</dbReference>
<dbReference type="GO" id="GO:0005524">
    <property type="term" value="F:ATP binding"/>
    <property type="evidence" value="ECO:0007669"/>
    <property type="project" value="UniProtKB-KW"/>
</dbReference>
<reference evidence="6" key="1">
    <citation type="submission" date="2024-05" db="EMBL/GenBank/DDBJ databases">
        <title>The Natural Products Discovery Center: Release of the First 8490 Sequenced Strains for Exploring Actinobacteria Biosynthetic Diversity.</title>
        <authorList>
            <person name="Kalkreuter E."/>
            <person name="Kautsar S.A."/>
            <person name="Yang D."/>
            <person name="Bader C.D."/>
            <person name="Teijaro C.N."/>
            <person name="Fluegel L."/>
            <person name="Davis C.M."/>
            <person name="Simpson J.R."/>
            <person name="Lauterbach L."/>
            <person name="Steele A.D."/>
            <person name="Gui C."/>
            <person name="Meng S."/>
            <person name="Li G."/>
            <person name="Viehrig K."/>
            <person name="Ye F."/>
            <person name="Su P."/>
            <person name="Kiefer A.F."/>
            <person name="Nichols A."/>
            <person name="Cepeda A.J."/>
            <person name="Yan W."/>
            <person name="Fan B."/>
            <person name="Jiang Y."/>
            <person name="Adhikari A."/>
            <person name="Zheng C.-J."/>
            <person name="Schuster L."/>
            <person name="Cowan T.M."/>
            <person name="Smanski M.J."/>
            <person name="Chevrette M.G."/>
            <person name="de Carvalho L.P.S."/>
            <person name="Shen B."/>
        </authorList>
    </citation>
    <scope>NUCLEOTIDE SEQUENCE</scope>
    <source>
        <strain evidence="6">NPDC080035</strain>
    </source>
</reference>
<dbReference type="SMART" id="SM00382">
    <property type="entry name" value="AAA"/>
    <property type="match status" value="2"/>
</dbReference>
<dbReference type="AlphaFoldDB" id="A0AAU7GFM2"/>
<keyword evidence="2" id="KW-0677">Repeat</keyword>
<dbReference type="Gene3D" id="3.40.50.300">
    <property type="entry name" value="P-loop containing nucleotide triphosphate hydrolases"/>
    <property type="match status" value="2"/>
</dbReference>
<dbReference type="GO" id="GO:0016887">
    <property type="term" value="F:ATP hydrolysis activity"/>
    <property type="evidence" value="ECO:0007669"/>
    <property type="project" value="InterPro"/>
</dbReference>
<feature type="domain" description="ABC transporter" evidence="5">
    <location>
        <begin position="22"/>
        <end position="259"/>
    </location>
</feature>
<evidence type="ECO:0000256" key="4">
    <source>
        <dbReference type="ARBA" id="ARBA00022840"/>
    </source>
</evidence>
<keyword evidence="3" id="KW-0547">Nucleotide-binding</keyword>
<name>A0AAU7GFM2_9MICO</name>
<sequence>MAPATSNGASPELPRSGAAPLVSLRQVSKDYGRVHALDAVTIDLLPGEVHCLAGENGAGKSTLIKVLTGAVPRTSGDYLVGGDDVPVQVSPTQMRDRGIGVVYQELSLFPELSVLDNLLMGSYSSVGGYLRGARNRETAREHLRRVGLEDLSLHALVSDLPTATRQLVEIARVLGHEADLVIFDEPTTALSEHEAGELLSRIAQLRDAGIGILYVTHRIEEMFEIGDRVSVMRDGRLVETNPMSHYTPESLVEAMVGRSLEDLYPGERTQPGEPVLELDELGVAGYARPVSLTVRGGEIVGVAGLLGSGRSEILRAAFGADPSSGGRVRVAGRDANVSRPGAAAASGIGMLTEDRKESGIFPELSIRENITVAGYRGIGRAGWLSGRRIDQYVEKALRGLRVKYNSLDDPITSLSGGNQQKVLIARWMGLGARALLLDEPTKGVDVGAKADIYAAIAEMAANGMGFLVVSSYLPELIGLCDRILVVKDHAIVADLRADEATEESIMQLASIDTAHAFAPEDLTSSITAISGTEADDGR</sequence>
<dbReference type="InterPro" id="IPR003439">
    <property type="entry name" value="ABC_transporter-like_ATP-bd"/>
</dbReference>
<dbReference type="CDD" id="cd03216">
    <property type="entry name" value="ABC_Carb_Monos_I"/>
    <property type="match status" value="1"/>
</dbReference>
<dbReference type="RefSeq" id="WP_348789942.1">
    <property type="nucleotide sequence ID" value="NZ_CP157390.1"/>
</dbReference>
<evidence type="ECO:0000256" key="2">
    <source>
        <dbReference type="ARBA" id="ARBA00022737"/>
    </source>
</evidence>
<feature type="domain" description="ABC transporter" evidence="5">
    <location>
        <begin position="258"/>
        <end position="513"/>
    </location>
</feature>
<dbReference type="InterPro" id="IPR017871">
    <property type="entry name" value="ABC_transporter-like_CS"/>
</dbReference>
<accession>A0AAU7GFM2</accession>
<evidence type="ECO:0000256" key="3">
    <source>
        <dbReference type="ARBA" id="ARBA00022741"/>
    </source>
</evidence>
<keyword evidence="4 6" id="KW-0067">ATP-binding</keyword>
<proteinExistence type="predicted"/>
<dbReference type="Pfam" id="PF00005">
    <property type="entry name" value="ABC_tran"/>
    <property type="match status" value="2"/>
</dbReference>
<gene>
    <name evidence="6" type="ORF">AAME72_09210</name>
</gene>
<dbReference type="PROSITE" id="PS00211">
    <property type="entry name" value="ABC_TRANSPORTER_1"/>
    <property type="match status" value="1"/>
</dbReference>
<dbReference type="PANTHER" id="PTHR43790:SF9">
    <property type="entry name" value="GALACTOFURANOSE TRANSPORTER ATP-BINDING PROTEIN YTFR"/>
    <property type="match status" value="1"/>
</dbReference>
<dbReference type="SUPFAM" id="SSF52540">
    <property type="entry name" value="P-loop containing nucleoside triphosphate hydrolases"/>
    <property type="match status" value="2"/>
</dbReference>
<organism evidence="6">
    <name type="scientific">Leifsonia sp. NPDC080035</name>
    <dbReference type="NCBI Taxonomy" id="3143936"/>
    <lineage>
        <taxon>Bacteria</taxon>
        <taxon>Bacillati</taxon>
        <taxon>Actinomycetota</taxon>
        <taxon>Actinomycetes</taxon>
        <taxon>Micrococcales</taxon>
        <taxon>Microbacteriaceae</taxon>
        <taxon>Leifsonia</taxon>
    </lineage>
</organism>
<dbReference type="CDD" id="cd03215">
    <property type="entry name" value="ABC_Carb_Monos_II"/>
    <property type="match status" value="1"/>
</dbReference>
<evidence type="ECO:0000256" key="1">
    <source>
        <dbReference type="ARBA" id="ARBA00022448"/>
    </source>
</evidence>
<dbReference type="InterPro" id="IPR003593">
    <property type="entry name" value="AAA+_ATPase"/>
</dbReference>
<keyword evidence="1" id="KW-0813">Transport</keyword>
<dbReference type="EMBL" id="CP157390">
    <property type="protein sequence ID" value="XBM50032.1"/>
    <property type="molecule type" value="Genomic_DNA"/>
</dbReference>